<dbReference type="InterPro" id="IPR023267">
    <property type="entry name" value="RCMT"/>
</dbReference>
<keyword evidence="1 5" id="KW-0489">Methyltransferase</keyword>
<comment type="caution">
    <text evidence="7">The sequence shown here is derived from an EMBL/GenBank/DDBJ whole genome shotgun (WGS) entry which is preliminary data.</text>
</comment>
<dbReference type="RefSeq" id="WP_198883542.1">
    <property type="nucleotide sequence ID" value="NZ_JAEKJA010000018.1"/>
</dbReference>
<sequence>MTAPARQRRRGPAIEGAAARSAAQHIVTEVCERHQPLAGVLEEAAHGPLARLSDRDQALARAIGRVTVRRRGDIDWCLAQMLAKPLPKRAAEVRAVLRVSAAQILFMRQADHAAVNVAVALLKGEGATGGFAGLANAVLRRLIRERDALLAALPVEANTPGWLWHRWVAHYGAETAAAIAAAHRAEPGLDIAFADPVALLPEGGVALPTGGARLKAGAVTAIEGYAEGGWWVQDAAAQLPVTLFGNVAGATALDMCAAPGGKTMQLAARGARVTALELDADRAARIGENLARTHLAEHVRVTVGDALAAEGTYDAVLLDAPCSATGTMRRQPDVAWSKSAADIKALADVQRDLLRRAARCVAPGGTLVFATCSMEPEEGEAHLPFVAEALPELSLDPVTEGPAASFATPEGAMRTLPSMTIPGTDLAGLDGFFAARFRRR</sequence>
<dbReference type="PRINTS" id="PR02008">
    <property type="entry name" value="RCMTFAMILY"/>
</dbReference>
<dbReference type="AlphaFoldDB" id="A0A934ITX3"/>
<evidence type="ECO:0000256" key="4">
    <source>
        <dbReference type="ARBA" id="ARBA00022884"/>
    </source>
</evidence>
<feature type="binding site" evidence="5">
    <location>
        <position position="277"/>
    </location>
    <ligand>
        <name>S-adenosyl-L-methionine</name>
        <dbReference type="ChEBI" id="CHEBI:59789"/>
    </ligand>
</feature>
<dbReference type="InterPro" id="IPR049560">
    <property type="entry name" value="MeTrfase_RsmB-F_NOP2_cat"/>
</dbReference>
<evidence type="ECO:0000256" key="2">
    <source>
        <dbReference type="ARBA" id="ARBA00022679"/>
    </source>
</evidence>
<evidence type="ECO:0000256" key="3">
    <source>
        <dbReference type="ARBA" id="ARBA00022691"/>
    </source>
</evidence>
<dbReference type="InterPro" id="IPR029063">
    <property type="entry name" value="SAM-dependent_MTases_sf"/>
</dbReference>
<proteinExistence type="inferred from homology"/>
<dbReference type="CDD" id="cd02440">
    <property type="entry name" value="AdoMet_MTases"/>
    <property type="match status" value="1"/>
</dbReference>
<feature type="active site" description="Nucleophile" evidence="5">
    <location>
        <position position="372"/>
    </location>
</feature>
<dbReference type="InterPro" id="IPR035926">
    <property type="entry name" value="NusB-like_sf"/>
</dbReference>
<protein>
    <submittedName>
        <fullName evidence="7">MFS transporter</fullName>
    </submittedName>
</protein>
<organism evidence="7 8">
    <name type="scientific">Acuticoccus mangrovi</name>
    <dbReference type="NCBI Taxonomy" id="2796142"/>
    <lineage>
        <taxon>Bacteria</taxon>
        <taxon>Pseudomonadati</taxon>
        <taxon>Pseudomonadota</taxon>
        <taxon>Alphaproteobacteria</taxon>
        <taxon>Hyphomicrobiales</taxon>
        <taxon>Amorphaceae</taxon>
        <taxon>Acuticoccus</taxon>
    </lineage>
</organism>
<dbReference type="InterPro" id="IPR006027">
    <property type="entry name" value="NusB_RsmB_TIM44"/>
</dbReference>
<keyword evidence="3 5" id="KW-0949">S-adenosyl-L-methionine</keyword>
<evidence type="ECO:0000256" key="5">
    <source>
        <dbReference type="PROSITE-ProRule" id="PRU01023"/>
    </source>
</evidence>
<dbReference type="InterPro" id="IPR001678">
    <property type="entry name" value="MeTrfase_RsmB-F_NOP2_dom"/>
</dbReference>
<evidence type="ECO:0000259" key="6">
    <source>
        <dbReference type="PROSITE" id="PS51686"/>
    </source>
</evidence>
<dbReference type="GO" id="GO:0008173">
    <property type="term" value="F:RNA methyltransferase activity"/>
    <property type="evidence" value="ECO:0007669"/>
    <property type="project" value="InterPro"/>
</dbReference>
<evidence type="ECO:0000313" key="7">
    <source>
        <dbReference type="EMBL" id="MBJ3777639.1"/>
    </source>
</evidence>
<dbReference type="SUPFAM" id="SSF53335">
    <property type="entry name" value="S-adenosyl-L-methionine-dependent methyltransferases"/>
    <property type="match status" value="1"/>
</dbReference>
<comment type="caution">
    <text evidence="5">Lacks conserved residue(s) required for the propagation of feature annotation.</text>
</comment>
<feature type="domain" description="SAM-dependent MTase RsmB/NOP-type" evidence="6">
    <location>
        <begin position="151"/>
        <end position="440"/>
    </location>
</feature>
<dbReference type="PANTHER" id="PTHR22807">
    <property type="entry name" value="NOP2 YEAST -RELATED NOL1/NOP2/FMU SUN DOMAIN-CONTAINING"/>
    <property type="match status" value="1"/>
</dbReference>
<evidence type="ECO:0000256" key="1">
    <source>
        <dbReference type="ARBA" id="ARBA00022603"/>
    </source>
</evidence>
<feature type="binding site" evidence="5">
    <location>
        <begin position="256"/>
        <end position="262"/>
    </location>
    <ligand>
        <name>S-adenosyl-L-methionine</name>
        <dbReference type="ChEBI" id="CHEBI:59789"/>
    </ligand>
</feature>
<accession>A0A934ITX3</accession>
<dbReference type="PROSITE" id="PS51686">
    <property type="entry name" value="SAM_MT_RSMB_NOP"/>
    <property type="match status" value="1"/>
</dbReference>
<comment type="similarity">
    <text evidence="5">Belongs to the class I-like SAM-binding methyltransferase superfamily. RsmB/NOP family.</text>
</comment>
<name>A0A934ITX3_9HYPH</name>
<dbReference type="SUPFAM" id="SSF48013">
    <property type="entry name" value="NusB-like"/>
    <property type="match status" value="1"/>
</dbReference>
<dbReference type="Pfam" id="PF01189">
    <property type="entry name" value="Methyltr_RsmB-F"/>
    <property type="match status" value="1"/>
</dbReference>
<keyword evidence="2 5" id="KW-0808">Transferase</keyword>
<dbReference type="EMBL" id="JAEKJA010000018">
    <property type="protein sequence ID" value="MBJ3777639.1"/>
    <property type="molecule type" value="Genomic_DNA"/>
</dbReference>
<dbReference type="Gene3D" id="1.10.940.10">
    <property type="entry name" value="NusB-like"/>
    <property type="match status" value="1"/>
</dbReference>
<dbReference type="GO" id="GO:0001510">
    <property type="term" value="P:RNA methylation"/>
    <property type="evidence" value="ECO:0007669"/>
    <property type="project" value="InterPro"/>
</dbReference>
<keyword evidence="4 5" id="KW-0694">RNA-binding</keyword>
<feature type="binding site" evidence="5">
    <location>
        <position position="319"/>
    </location>
    <ligand>
        <name>S-adenosyl-L-methionine</name>
        <dbReference type="ChEBI" id="CHEBI:59789"/>
    </ligand>
</feature>
<dbReference type="PANTHER" id="PTHR22807:SF61">
    <property type="entry name" value="NOL1_NOP2_SUN FAMILY PROTEIN _ ANTITERMINATION NUSB DOMAIN-CONTAINING PROTEIN"/>
    <property type="match status" value="1"/>
</dbReference>
<evidence type="ECO:0000313" key="8">
    <source>
        <dbReference type="Proteomes" id="UP000609531"/>
    </source>
</evidence>
<keyword evidence="8" id="KW-1185">Reference proteome</keyword>
<reference evidence="7" key="1">
    <citation type="submission" date="2020-12" db="EMBL/GenBank/DDBJ databases">
        <title>Bacterial taxonomy.</title>
        <authorList>
            <person name="Pan X."/>
        </authorList>
    </citation>
    <scope>NUCLEOTIDE SEQUENCE</scope>
    <source>
        <strain evidence="7">B2012</strain>
    </source>
</reference>
<dbReference type="GO" id="GO:0006355">
    <property type="term" value="P:regulation of DNA-templated transcription"/>
    <property type="evidence" value="ECO:0007669"/>
    <property type="project" value="InterPro"/>
</dbReference>
<dbReference type="GO" id="GO:0003723">
    <property type="term" value="F:RNA binding"/>
    <property type="evidence" value="ECO:0007669"/>
    <property type="project" value="UniProtKB-UniRule"/>
</dbReference>
<dbReference type="Pfam" id="PF01029">
    <property type="entry name" value="NusB"/>
    <property type="match status" value="1"/>
</dbReference>
<gene>
    <name evidence="7" type="ORF">JCR33_18180</name>
</gene>
<dbReference type="Proteomes" id="UP000609531">
    <property type="component" value="Unassembled WGS sequence"/>
</dbReference>
<dbReference type="Gene3D" id="3.40.50.150">
    <property type="entry name" value="Vaccinia Virus protein VP39"/>
    <property type="match status" value="1"/>
</dbReference>